<proteinExistence type="inferred from homology"/>
<organism evidence="11 12">
    <name type="scientific">Vibrio diazotrophicus</name>
    <dbReference type="NCBI Taxonomy" id="685"/>
    <lineage>
        <taxon>Bacteria</taxon>
        <taxon>Pseudomonadati</taxon>
        <taxon>Pseudomonadota</taxon>
        <taxon>Gammaproteobacteria</taxon>
        <taxon>Vibrionales</taxon>
        <taxon>Vibrionaceae</taxon>
        <taxon>Vibrio</taxon>
    </lineage>
</organism>
<sequence length="92" mass="10001">MKIDKVSGAHVQQPTLQQAKKPVESSPQTKTSEPEMNANTVALEKAQMAMAALSDVDIEKVARVREALANGKLELDSKALSQAMMQFHTGHE</sequence>
<dbReference type="EMBL" id="POSK01000015">
    <property type="protein sequence ID" value="PNI02550.1"/>
    <property type="molecule type" value="Genomic_DNA"/>
</dbReference>
<evidence type="ECO:0000256" key="2">
    <source>
        <dbReference type="ARBA" id="ARBA00017823"/>
    </source>
</evidence>
<comment type="caution">
    <text evidence="11">The sequence shown here is derived from an EMBL/GenBank/DDBJ whole genome shotgun (WGS) entry which is preliminary data.</text>
</comment>
<evidence type="ECO:0000256" key="8">
    <source>
        <dbReference type="ARBA" id="ARBA00030117"/>
    </source>
</evidence>
<dbReference type="GeneID" id="94024413"/>
<dbReference type="InterPro" id="IPR035890">
    <property type="entry name" value="Anti-sigma-28_factor_FlgM_sf"/>
</dbReference>
<dbReference type="OrthoDB" id="6401214at2"/>
<dbReference type="GO" id="GO:0045892">
    <property type="term" value="P:negative regulation of DNA-templated transcription"/>
    <property type="evidence" value="ECO:0007669"/>
    <property type="project" value="InterPro"/>
</dbReference>
<dbReference type="AlphaFoldDB" id="A0A2J8FYK3"/>
<reference evidence="11 12" key="1">
    <citation type="submission" date="2018-01" db="EMBL/GenBank/DDBJ databases">
        <title>Draft genome sequences of six Vibrio diazotrophicus strains isolated from deep-sea sediments of the Baltic Sea.</title>
        <authorList>
            <person name="Castillo D."/>
            <person name="Vandieken V."/>
            <person name="Chiang O."/>
            <person name="Middelboe M."/>
        </authorList>
    </citation>
    <scope>NUCLEOTIDE SEQUENCE [LARGE SCALE GENOMIC DNA]</scope>
    <source>
        <strain evidence="11 12">60.27F</strain>
    </source>
</reference>
<evidence type="ECO:0000256" key="9">
    <source>
        <dbReference type="SAM" id="MobiDB-lite"/>
    </source>
</evidence>
<evidence type="ECO:0000256" key="6">
    <source>
        <dbReference type="ARBA" id="ARBA00023163"/>
    </source>
</evidence>
<dbReference type="SUPFAM" id="SSF101498">
    <property type="entry name" value="Anti-sigma factor FlgM"/>
    <property type="match status" value="1"/>
</dbReference>
<dbReference type="Pfam" id="PF04316">
    <property type="entry name" value="FlgM"/>
    <property type="match status" value="1"/>
</dbReference>
<keyword evidence="3" id="KW-0678">Repressor</keyword>
<dbReference type="GO" id="GO:0044781">
    <property type="term" value="P:bacterial-type flagellum organization"/>
    <property type="evidence" value="ECO:0007669"/>
    <property type="project" value="UniProtKB-KW"/>
</dbReference>
<feature type="region of interest" description="Disordered" evidence="9">
    <location>
        <begin position="1"/>
        <end position="36"/>
    </location>
</feature>
<comment type="similarity">
    <text evidence="1">Belongs to the FlgM family.</text>
</comment>
<comment type="function">
    <text evidence="7">Responsible for the coupling of flagellin expression to flagellar assembly by preventing expression of the flagellin genes when a component of the middle class of proteins is defective. It negatively regulates flagellar genes by inhibiting the activity of FliA by directly binding to FliA.</text>
</comment>
<keyword evidence="4" id="KW-1005">Bacterial flagellum biogenesis</keyword>
<evidence type="ECO:0000256" key="7">
    <source>
        <dbReference type="ARBA" id="ARBA00024739"/>
    </source>
</evidence>
<evidence type="ECO:0000256" key="4">
    <source>
        <dbReference type="ARBA" id="ARBA00022795"/>
    </source>
</evidence>
<dbReference type="InterPro" id="IPR007412">
    <property type="entry name" value="FlgM"/>
</dbReference>
<evidence type="ECO:0000256" key="5">
    <source>
        <dbReference type="ARBA" id="ARBA00023015"/>
    </source>
</evidence>
<dbReference type="RefSeq" id="WP_042488744.1">
    <property type="nucleotide sequence ID" value="NZ_CBCRWT010000042.1"/>
</dbReference>
<keyword evidence="11" id="KW-0282">Flagellum</keyword>
<keyword evidence="5" id="KW-0805">Transcription regulation</keyword>
<accession>A0A2J8FYK3</accession>
<name>A0A2J8FYK3_VIBDI</name>
<keyword evidence="6" id="KW-0804">Transcription</keyword>
<protein>
    <recommendedName>
        <fullName evidence="2">Negative regulator of flagellin synthesis</fullName>
    </recommendedName>
    <alternativeName>
        <fullName evidence="8">Anti-sigma-28 factor</fullName>
    </alternativeName>
</protein>
<evidence type="ECO:0000313" key="12">
    <source>
        <dbReference type="Proteomes" id="UP000236449"/>
    </source>
</evidence>
<evidence type="ECO:0000259" key="10">
    <source>
        <dbReference type="Pfam" id="PF04316"/>
    </source>
</evidence>
<keyword evidence="11" id="KW-0966">Cell projection</keyword>
<dbReference type="InterPro" id="IPR031316">
    <property type="entry name" value="FlgM_C"/>
</dbReference>
<evidence type="ECO:0000256" key="3">
    <source>
        <dbReference type="ARBA" id="ARBA00022491"/>
    </source>
</evidence>
<feature type="domain" description="Anti-sigma-28 factor FlgM C-terminal" evidence="10">
    <location>
        <begin position="42"/>
        <end position="86"/>
    </location>
</feature>
<evidence type="ECO:0000256" key="1">
    <source>
        <dbReference type="ARBA" id="ARBA00005322"/>
    </source>
</evidence>
<dbReference type="Proteomes" id="UP000236449">
    <property type="component" value="Unassembled WGS sequence"/>
</dbReference>
<dbReference type="NCBIfam" id="TIGR03824">
    <property type="entry name" value="FlgM_jcvi"/>
    <property type="match status" value="1"/>
</dbReference>
<gene>
    <name evidence="11" type="primary">flgM</name>
    <name evidence="11" type="ORF">C1N32_18300</name>
</gene>
<keyword evidence="11" id="KW-0969">Cilium</keyword>
<evidence type="ECO:0000313" key="11">
    <source>
        <dbReference type="EMBL" id="PNI02550.1"/>
    </source>
</evidence>